<evidence type="ECO:0000313" key="2">
    <source>
        <dbReference type="EMBL" id="QGZ90768.1"/>
    </source>
</evidence>
<feature type="compositionally biased region" description="Polar residues" evidence="1">
    <location>
        <begin position="21"/>
        <end position="42"/>
    </location>
</feature>
<dbReference type="Proteomes" id="UP000438345">
    <property type="component" value="Chromosome"/>
</dbReference>
<proteinExistence type="predicted"/>
<dbReference type="AlphaFoldDB" id="A0A857D4J7"/>
<protein>
    <submittedName>
        <fullName evidence="2">Uncharacterized protein</fullName>
    </submittedName>
</protein>
<feature type="region of interest" description="Disordered" evidence="1">
    <location>
        <begin position="1"/>
        <end position="52"/>
    </location>
</feature>
<organism evidence="2 3">
    <name type="scientific">Microcystis aeruginosa FD4</name>
    <dbReference type="NCBI Taxonomy" id="2686288"/>
    <lineage>
        <taxon>Bacteria</taxon>
        <taxon>Bacillati</taxon>
        <taxon>Cyanobacteriota</taxon>
        <taxon>Cyanophyceae</taxon>
        <taxon>Oscillatoriophycideae</taxon>
        <taxon>Chroococcales</taxon>
        <taxon>Microcystaceae</taxon>
        <taxon>Microcystis</taxon>
    </lineage>
</organism>
<dbReference type="EMBL" id="CP046973">
    <property type="protein sequence ID" value="QGZ90768.1"/>
    <property type="molecule type" value="Genomic_DNA"/>
</dbReference>
<evidence type="ECO:0000256" key="1">
    <source>
        <dbReference type="SAM" id="MobiDB-lite"/>
    </source>
</evidence>
<evidence type="ECO:0000313" key="3">
    <source>
        <dbReference type="Proteomes" id="UP000438345"/>
    </source>
</evidence>
<gene>
    <name evidence="2" type="ORF">GQR42_15795</name>
</gene>
<accession>A0A857D4J7</accession>
<name>A0A857D4J7_MICAE</name>
<reference evidence="2 3" key="1">
    <citation type="submission" date="2019-12" db="EMBL/GenBank/DDBJ databases">
        <title>Complete genome sequence of Microcystis aeruginosa strain FD4.</title>
        <authorList>
            <person name="Urakawa H."/>
        </authorList>
    </citation>
    <scope>NUCLEOTIDE SEQUENCE [LARGE SCALE GENOMIC DNA]</scope>
    <source>
        <strain evidence="2 3">FD4</strain>
    </source>
</reference>
<feature type="compositionally biased region" description="Basic and acidic residues" evidence="1">
    <location>
        <begin position="1"/>
        <end position="13"/>
    </location>
</feature>
<sequence>MSDQRKNKSDPKTKPRHLNIEQRNLLYQLSQEGNLSQRQVSETRPKNAKQPFNRQFRLELAVLFLT</sequence>